<keyword evidence="2" id="KW-1185">Reference proteome</keyword>
<evidence type="ECO:0000313" key="2">
    <source>
        <dbReference type="Proteomes" id="UP000826212"/>
    </source>
</evidence>
<gene>
    <name evidence="1" type="ORF">K4L44_07035</name>
</gene>
<dbReference type="Proteomes" id="UP000826212">
    <property type="component" value="Chromosome"/>
</dbReference>
<evidence type="ECO:0000313" key="1">
    <source>
        <dbReference type="EMBL" id="QZE15581.1"/>
    </source>
</evidence>
<organism evidence="1 2">
    <name type="scientific">Halosquirtibacter laminarini</name>
    <dbReference type="NCBI Taxonomy" id="3374600"/>
    <lineage>
        <taxon>Bacteria</taxon>
        <taxon>Pseudomonadati</taxon>
        <taxon>Bacteroidota</taxon>
        <taxon>Bacteroidia</taxon>
        <taxon>Marinilabiliales</taxon>
        <taxon>Prolixibacteraceae</taxon>
        <taxon>Halosquirtibacter</taxon>
    </lineage>
</organism>
<accession>A0AC61NIQ1</accession>
<name>A0AC61NIQ1_9BACT</name>
<reference evidence="1" key="1">
    <citation type="submission" date="2021-08" db="EMBL/GenBank/DDBJ databases">
        <title>Novel anaerobic bacterium isolated from sea squirt in East Sea, Republic of Korea.</title>
        <authorList>
            <person name="Nguyen T.H."/>
            <person name="Li Z."/>
            <person name="Lee Y.-J."/>
            <person name="Ko J."/>
            <person name="Kim S.-G."/>
        </authorList>
    </citation>
    <scope>NUCLEOTIDE SEQUENCE</scope>
    <source>
        <strain evidence="1">KCTC 25031</strain>
    </source>
</reference>
<protein>
    <submittedName>
        <fullName evidence="1">Uncharacterized protein</fullName>
    </submittedName>
</protein>
<proteinExistence type="predicted"/>
<sequence>MKRIELILSILVGVMLVAKIAMIHHFTTTNYIILALFTLFYMIWGIVGFKDVRARHLIKRRTYRNYGLYKRYFPIVNGFTLGMITLGSIFKFKLMSNYYWVLWFGVILTIIIFFMEVFDYVRSKKVKIPRPIFRSLGWIILGSIILNSSGLGIVKLRYRNHPEVIRAYELHLKHPHDVRYLDAYKRYVKRIDEDRR</sequence>
<dbReference type="EMBL" id="CP081303">
    <property type="protein sequence ID" value="QZE15581.1"/>
    <property type="molecule type" value="Genomic_DNA"/>
</dbReference>